<dbReference type="Proteomes" id="UP000320735">
    <property type="component" value="Unassembled WGS sequence"/>
</dbReference>
<gene>
    <name evidence="2" type="ORF">CA54_58630</name>
</gene>
<organism evidence="2 3">
    <name type="scientific">Symmachiella macrocystis</name>
    <dbReference type="NCBI Taxonomy" id="2527985"/>
    <lineage>
        <taxon>Bacteria</taxon>
        <taxon>Pseudomonadati</taxon>
        <taxon>Planctomycetota</taxon>
        <taxon>Planctomycetia</taxon>
        <taxon>Planctomycetales</taxon>
        <taxon>Planctomycetaceae</taxon>
        <taxon>Symmachiella</taxon>
    </lineage>
</organism>
<sequence length="361" mass="39989">MNRRRFSLLFAPICLAAGICFGISLVAIGDSPAEVGNTSQSQADVSRGDLLLAFAATKPAKPQDSGERISQKVGGDKPFAIPEVEKPFWKNAQSFVDAYSKHDAKAIGELFTEDAEFYDEFGELTEGRSAIIEMFQDVFDRNAQAMIEEIVIDRVKPISDDVVIESGKVVASDDVNGPIYRNGYVAIHKKGDDGTWRINTLKDQLRKEGNRSEQLAQLSWLIGEWVNEDRHSVVDTDCDWSEDGNFLLRRFTVQTYDGRTLNGVQRIGWDGDQKKLRSWTFDSEGGYLTGEWARDGNRWLLINSGVNSDGKAVSGTAVYTVIDAEMVTWQLQNVVVGKEITGAGPLVTMVRRPPEPEAASK</sequence>
<evidence type="ECO:0000259" key="1">
    <source>
        <dbReference type="Pfam" id="PF14534"/>
    </source>
</evidence>
<proteinExistence type="predicted"/>
<accession>A0A5C6AYQ2</accession>
<dbReference type="EMBL" id="SJPP01000004">
    <property type="protein sequence ID" value="TWU05175.1"/>
    <property type="molecule type" value="Genomic_DNA"/>
</dbReference>
<dbReference type="InterPro" id="IPR032710">
    <property type="entry name" value="NTF2-like_dom_sf"/>
</dbReference>
<feature type="domain" description="DUF4440" evidence="1">
    <location>
        <begin position="93"/>
        <end position="198"/>
    </location>
</feature>
<dbReference type="Pfam" id="PF14534">
    <property type="entry name" value="DUF4440"/>
    <property type="match status" value="1"/>
</dbReference>
<protein>
    <submittedName>
        <fullName evidence="2">SnoaL-like domain protein</fullName>
    </submittedName>
</protein>
<dbReference type="InterPro" id="IPR011944">
    <property type="entry name" value="Steroid_delta5-4_isomerase"/>
</dbReference>
<dbReference type="AlphaFoldDB" id="A0A5C6AYQ2"/>
<evidence type="ECO:0000313" key="3">
    <source>
        <dbReference type="Proteomes" id="UP000320735"/>
    </source>
</evidence>
<keyword evidence="3" id="KW-1185">Reference proteome</keyword>
<dbReference type="SUPFAM" id="SSF54427">
    <property type="entry name" value="NTF2-like"/>
    <property type="match status" value="1"/>
</dbReference>
<dbReference type="NCBIfam" id="TIGR02246">
    <property type="entry name" value="SgcJ/EcaC family oxidoreductase"/>
    <property type="match status" value="1"/>
</dbReference>
<dbReference type="RefSeq" id="WP_197532908.1">
    <property type="nucleotide sequence ID" value="NZ_SJPP01000004.1"/>
</dbReference>
<reference evidence="2 3" key="1">
    <citation type="submission" date="2019-02" db="EMBL/GenBank/DDBJ databases">
        <title>Deep-cultivation of Planctomycetes and their phenomic and genomic characterization uncovers novel biology.</title>
        <authorList>
            <person name="Wiegand S."/>
            <person name="Jogler M."/>
            <person name="Boedeker C."/>
            <person name="Pinto D."/>
            <person name="Vollmers J."/>
            <person name="Rivas-Marin E."/>
            <person name="Kohn T."/>
            <person name="Peeters S.H."/>
            <person name="Heuer A."/>
            <person name="Rast P."/>
            <person name="Oberbeckmann S."/>
            <person name="Bunk B."/>
            <person name="Jeske O."/>
            <person name="Meyerdierks A."/>
            <person name="Storesund J.E."/>
            <person name="Kallscheuer N."/>
            <person name="Luecker S."/>
            <person name="Lage O.M."/>
            <person name="Pohl T."/>
            <person name="Merkel B.J."/>
            <person name="Hornburger P."/>
            <person name="Mueller R.-W."/>
            <person name="Bruemmer F."/>
            <person name="Labrenz M."/>
            <person name="Spormann A.M."/>
            <person name="Op Den Camp H."/>
            <person name="Overmann J."/>
            <person name="Amann R."/>
            <person name="Jetten M.S.M."/>
            <person name="Mascher T."/>
            <person name="Medema M.H."/>
            <person name="Devos D.P."/>
            <person name="Kaster A.-K."/>
            <person name="Ovreas L."/>
            <person name="Rohde M."/>
            <person name="Galperin M.Y."/>
            <person name="Jogler C."/>
        </authorList>
    </citation>
    <scope>NUCLEOTIDE SEQUENCE [LARGE SCALE GENOMIC DNA]</scope>
    <source>
        <strain evidence="2 3">CA54</strain>
    </source>
</reference>
<comment type="caution">
    <text evidence="2">The sequence shown here is derived from an EMBL/GenBank/DDBJ whole genome shotgun (WGS) entry which is preliminary data.</text>
</comment>
<dbReference type="Gene3D" id="3.10.450.50">
    <property type="match status" value="1"/>
</dbReference>
<evidence type="ECO:0000313" key="2">
    <source>
        <dbReference type="EMBL" id="TWU05175.1"/>
    </source>
</evidence>
<name>A0A5C6AYQ2_9PLAN</name>
<dbReference type="InterPro" id="IPR027843">
    <property type="entry name" value="DUF4440"/>
</dbReference>